<evidence type="ECO:0000313" key="3">
    <source>
        <dbReference type="Proteomes" id="UP001529510"/>
    </source>
</evidence>
<feature type="non-terminal residue" evidence="2">
    <location>
        <position position="51"/>
    </location>
</feature>
<keyword evidence="3" id="KW-1185">Reference proteome</keyword>
<protein>
    <submittedName>
        <fullName evidence="2">Uncharacterized protein</fullName>
    </submittedName>
</protein>
<feature type="compositionally biased region" description="Low complexity" evidence="1">
    <location>
        <begin position="33"/>
        <end position="43"/>
    </location>
</feature>
<feature type="region of interest" description="Disordered" evidence="1">
    <location>
        <begin position="24"/>
        <end position="43"/>
    </location>
</feature>
<reference evidence="2 3" key="1">
    <citation type="submission" date="2024-05" db="EMBL/GenBank/DDBJ databases">
        <title>Genome sequencing and assembly of Indian major carp, Cirrhinus mrigala (Hamilton, 1822).</title>
        <authorList>
            <person name="Mohindra V."/>
            <person name="Chowdhury L.M."/>
            <person name="Lal K."/>
            <person name="Jena J.K."/>
        </authorList>
    </citation>
    <scope>NUCLEOTIDE SEQUENCE [LARGE SCALE GENOMIC DNA]</scope>
    <source>
        <strain evidence="2">CM1030</strain>
        <tissue evidence="2">Blood</tissue>
    </source>
</reference>
<evidence type="ECO:0000256" key="1">
    <source>
        <dbReference type="SAM" id="MobiDB-lite"/>
    </source>
</evidence>
<proteinExistence type="predicted"/>
<gene>
    <name evidence="2" type="ORF">M9458_006118</name>
</gene>
<accession>A0ABD0RGV0</accession>
<comment type="caution">
    <text evidence="2">The sequence shown here is derived from an EMBL/GenBank/DDBJ whole genome shotgun (WGS) entry which is preliminary data.</text>
</comment>
<name>A0ABD0RGV0_CIRMR</name>
<sequence>MSPLSQRMVLLWTAIKMFWRRMSSEVSGPLPPHSSSSSSFLSSTVLYSAFA</sequence>
<dbReference type="Proteomes" id="UP001529510">
    <property type="component" value="Unassembled WGS sequence"/>
</dbReference>
<dbReference type="AlphaFoldDB" id="A0ABD0RGV0"/>
<dbReference type="EMBL" id="JAMKFB020000003">
    <property type="protein sequence ID" value="KAL0197578.1"/>
    <property type="molecule type" value="Genomic_DNA"/>
</dbReference>
<organism evidence="2 3">
    <name type="scientific">Cirrhinus mrigala</name>
    <name type="common">Mrigala</name>
    <dbReference type="NCBI Taxonomy" id="683832"/>
    <lineage>
        <taxon>Eukaryota</taxon>
        <taxon>Metazoa</taxon>
        <taxon>Chordata</taxon>
        <taxon>Craniata</taxon>
        <taxon>Vertebrata</taxon>
        <taxon>Euteleostomi</taxon>
        <taxon>Actinopterygii</taxon>
        <taxon>Neopterygii</taxon>
        <taxon>Teleostei</taxon>
        <taxon>Ostariophysi</taxon>
        <taxon>Cypriniformes</taxon>
        <taxon>Cyprinidae</taxon>
        <taxon>Labeoninae</taxon>
        <taxon>Labeonini</taxon>
        <taxon>Cirrhinus</taxon>
    </lineage>
</organism>
<evidence type="ECO:0000313" key="2">
    <source>
        <dbReference type="EMBL" id="KAL0197578.1"/>
    </source>
</evidence>